<evidence type="ECO:0000313" key="3">
    <source>
        <dbReference type="Proteomes" id="UP000314294"/>
    </source>
</evidence>
<dbReference type="Proteomes" id="UP000314294">
    <property type="component" value="Unassembled WGS sequence"/>
</dbReference>
<keyword evidence="3" id="KW-1185">Reference proteome</keyword>
<gene>
    <name evidence="2" type="ORF">EYF80_022731</name>
</gene>
<accession>A0A4Z2HP94</accession>
<protein>
    <submittedName>
        <fullName evidence="2">Uncharacterized protein</fullName>
    </submittedName>
</protein>
<feature type="region of interest" description="Disordered" evidence="1">
    <location>
        <begin position="1"/>
        <end position="22"/>
    </location>
</feature>
<dbReference type="AlphaFoldDB" id="A0A4Z2HP94"/>
<feature type="compositionally biased region" description="Basic and acidic residues" evidence="1">
    <location>
        <begin position="13"/>
        <end position="22"/>
    </location>
</feature>
<reference evidence="2 3" key="1">
    <citation type="submission" date="2019-03" db="EMBL/GenBank/DDBJ databases">
        <title>First draft genome of Liparis tanakae, snailfish: a comprehensive survey of snailfish specific genes.</title>
        <authorList>
            <person name="Kim W."/>
            <person name="Song I."/>
            <person name="Jeong J.-H."/>
            <person name="Kim D."/>
            <person name="Kim S."/>
            <person name="Ryu S."/>
            <person name="Song J.Y."/>
            <person name="Lee S.K."/>
        </authorList>
    </citation>
    <scope>NUCLEOTIDE SEQUENCE [LARGE SCALE GENOMIC DNA]</scope>
    <source>
        <tissue evidence="2">Muscle</tissue>
    </source>
</reference>
<evidence type="ECO:0000313" key="2">
    <source>
        <dbReference type="EMBL" id="TNN67085.1"/>
    </source>
</evidence>
<comment type="caution">
    <text evidence="2">The sequence shown here is derived from an EMBL/GenBank/DDBJ whole genome shotgun (WGS) entry which is preliminary data.</text>
</comment>
<name>A0A4Z2HP94_9TELE</name>
<sequence length="65" mass="6997">MITDLLGSSPGAHKVEQRREPTAVFSSHERKCRLEEEEVVPAAIESPICAAARVVAVNLLNALVS</sequence>
<proteinExistence type="predicted"/>
<organism evidence="2 3">
    <name type="scientific">Liparis tanakae</name>
    <name type="common">Tanaka's snailfish</name>
    <dbReference type="NCBI Taxonomy" id="230148"/>
    <lineage>
        <taxon>Eukaryota</taxon>
        <taxon>Metazoa</taxon>
        <taxon>Chordata</taxon>
        <taxon>Craniata</taxon>
        <taxon>Vertebrata</taxon>
        <taxon>Euteleostomi</taxon>
        <taxon>Actinopterygii</taxon>
        <taxon>Neopterygii</taxon>
        <taxon>Teleostei</taxon>
        <taxon>Neoteleostei</taxon>
        <taxon>Acanthomorphata</taxon>
        <taxon>Eupercaria</taxon>
        <taxon>Perciformes</taxon>
        <taxon>Cottioidei</taxon>
        <taxon>Cottales</taxon>
        <taxon>Liparidae</taxon>
        <taxon>Liparis</taxon>
    </lineage>
</organism>
<dbReference type="EMBL" id="SRLO01000210">
    <property type="protein sequence ID" value="TNN67085.1"/>
    <property type="molecule type" value="Genomic_DNA"/>
</dbReference>
<evidence type="ECO:0000256" key="1">
    <source>
        <dbReference type="SAM" id="MobiDB-lite"/>
    </source>
</evidence>